<dbReference type="Gene3D" id="3.30.870.10">
    <property type="entry name" value="Endonuclease Chain A"/>
    <property type="match status" value="2"/>
</dbReference>
<feature type="domain" description="Polyphosphate kinase C-terminal" evidence="11">
    <location>
        <begin position="332"/>
        <end position="496"/>
    </location>
</feature>
<evidence type="ECO:0000259" key="8">
    <source>
        <dbReference type="Pfam" id="PF02503"/>
    </source>
</evidence>
<evidence type="ECO:0000256" key="7">
    <source>
        <dbReference type="RuleBase" id="RU003800"/>
    </source>
</evidence>
<dbReference type="EMBL" id="JBHSAF010000014">
    <property type="protein sequence ID" value="MFC3914610.1"/>
    <property type="molecule type" value="Genomic_DNA"/>
</dbReference>
<keyword evidence="1 6" id="KW-0597">Phosphoprotein</keyword>
<feature type="binding site" evidence="6">
    <location>
        <position position="45"/>
    </location>
    <ligand>
        <name>ATP</name>
        <dbReference type="ChEBI" id="CHEBI:30616"/>
    </ligand>
</feature>
<dbReference type="InterPro" id="IPR025200">
    <property type="entry name" value="PPK_C_dom2"/>
</dbReference>
<evidence type="ECO:0000256" key="6">
    <source>
        <dbReference type="HAMAP-Rule" id="MF_00347"/>
    </source>
</evidence>
<evidence type="ECO:0000256" key="1">
    <source>
        <dbReference type="ARBA" id="ARBA00022553"/>
    </source>
</evidence>
<keyword evidence="6" id="KW-0479">Metal-binding</keyword>
<dbReference type="NCBIfam" id="TIGR03705">
    <property type="entry name" value="poly_P_kin"/>
    <property type="match status" value="1"/>
</dbReference>
<comment type="caution">
    <text evidence="12">The sequence shown here is derived from an EMBL/GenBank/DDBJ whole genome shotgun (WGS) entry which is preliminary data.</text>
</comment>
<evidence type="ECO:0000256" key="5">
    <source>
        <dbReference type="ARBA" id="ARBA00022840"/>
    </source>
</evidence>
<dbReference type="NCBIfam" id="NF003917">
    <property type="entry name" value="PRK05443.1-1"/>
    <property type="match status" value="1"/>
</dbReference>
<sequence>MSSDNLWVEKELSWLSFNERVLQEAMDKSVPLIERVRFLGIFSNNQDEFFKVRVADVKRRVLIHKEHGGDPEAEELLHAIQEKVKLLGETFDATYRELMLSLARHNIFLINENQISAGHQAWIKKYFKDKVLRHISPILLTENSDPIAFLKDQYTYLAVKMKKHGRPIQYALIEVPTDYLPRFVPMPPDEGNKRRKALIILDNIIRFCLDDIFSGFFDYDEIAAYSVKMTRDAEYDLSAQFNRSLLENMSEGLKQRLKAMPVRFAYDRETPQSMVTFLTSKLKMSFYDSIMPGGRYHNFKDFIGFPNVGRSYLENPKISALNCSDFDRHQTLFQAIAERDILLYYPYHKFQYFTELLRQASFDPAVTSIKINIYRVASQSRVIDSLIDAANNGKRVTVVVELQARFDEAANIQWANRLTEAGVKVLFGVPSLKIHSKLCLITRHEQGETVRYAHIGTGNFNEKTAKIYTDFALFTRNQEITSEVDNVFEFIEHPYQRFKFNHLLVSPINSRRNLYSLIDNEINTAKAGGDARITLKINNLVDKGMVSRLYAASQAGVKIRMIIRGMCSLIPGLPGISDNIEVISIVDRYLEHPRVMVFHNGGQQKVYISSADWMTRNLDFRIEVGTPIYDETLRQRILDIIEMQFSDTTKARVIDAEQSNRYVARGNRRKLRSQIAIHDYLKQLEQKNHAE</sequence>
<feature type="binding site" evidence="6">
    <location>
        <position position="592"/>
    </location>
    <ligand>
        <name>ATP</name>
        <dbReference type="ChEBI" id="CHEBI:30616"/>
    </ligand>
</feature>
<dbReference type="PIRSF" id="PIRSF015589">
    <property type="entry name" value="PP_kinase"/>
    <property type="match status" value="1"/>
</dbReference>
<proteinExistence type="inferred from homology"/>
<protein>
    <recommendedName>
        <fullName evidence="6 7">Polyphosphate kinase</fullName>
        <ecNumber evidence="6 7">2.7.4.1</ecNumber>
    </recommendedName>
    <alternativeName>
        <fullName evidence="6">ATP-polyphosphate phosphotransferase</fullName>
    </alternativeName>
    <alternativeName>
        <fullName evidence="6">Polyphosphoric acid kinase</fullName>
    </alternativeName>
</protein>
<evidence type="ECO:0000259" key="11">
    <source>
        <dbReference type="Pfam" id="PF17941"/>
    </source>
</evidence>
<feature type="binding site" evidence="6">
    <location>
        <position position="405"/>
    </location>
    <ligand>
        <name>Mg(2+)</name>
        <dbReference type="ChEBI" id="CHEBI:18420"/>
    </ligand>
</feature>
<dbReference type="SUPFAM" id="SSF56024">
    <property type="entry name" value="Phospholipase D/nuclease"/>
    <property type="match status" value="2"/>
</dbReference>
<evidence type="ECO:0000256" key="2">
    <source>
        <dbReference type="ARBA" id="ARBA00022679"/>
    </source>
</evidence>
<feature type="binding site" evidence="6">
    <location>
        <position position="375"/>
    </location>
    <ligand>
        <name>Mg(2+)</name>
        <dbReference type="ChEBI" id="CHEBI:18420"/>
    </ligand>
</feature>
<dbReference type="PANTHER" id="PTHR30218">
    <property type="entry name" value="POLYPHOSPHATE KINASE"/>
    <property type="match status" value="1"/>
</dbReference>
<keyword evidence="3 6" id="KW-0547">Nucleotide-binding</keyword>
<dbReference type="InterPro" id="IPR003414">
    <property type="entry name" value="PP_kinase"/>
</dbReference>
<comment type="PTM">
    <text evidence="6 7">An intermediate of this reaction is the autophosphorylated ppk in which a phosphate is covalently linked to a histidine residue through a N-P bond.</text>
</comment>
<dbReference type="Pfam" id="PF17941">
    <property type="entry name" value="PP_kinase_C_1"/>
    <property type="match status" value="1"/>
</dbReference>
<dbReference type="PANTHER" id="PTHR30218:SF0">
    <property type="entry name" value="POLYPHOSPHATE KINASE"/>
    <property type="match status" value="1"/>
</dbReference>
<dbReference type="EC" id="2.7.4.1" evidence="6 7"/>
<dbReference type="CDD" id="cd09164">
    <property type="entry name" value="PLDc_EcPPK1_C1_like"/>
    <property type="match status" value="1"/>
</dbReference>
<dbReference type="Gene3D" id="3.30.1840.10">
    <property type="entry name" value="Polyphosphate kinase middle domain"/>
    <property type="match status" value="1"/>
</dbReference>
<keyword evidence="5 6" id="KW-0067">ATP-binding</keyword>
<evidence type="ECO:0000313" key="12">
    <source>
        <dbReference type="EMBL" id="MFC3914610.1"/>
    </source>
</evidence>
<dbReference type="Pfam" id="PF13089">
    <property type="entry name" value="PP_kinase_N"/>
    <property type="match status" value="1"/>
</dbReference>
<dbReference type="RefSeq" id="WP_377153666.1">
    <property type="nucleotide sequence ID" value="NZ_JBHSAF010000014.1"/>
</dbReference>
<gene>
    <name evidence="12" type="primary">ppk1</name>
    <name evidence="6" type="synonym">ppk</name>
    <name evidence="12" type="ORF">ACFOSS_14235</name>
</gene>
<evidence type="ECO:0000256" key="3">
    <source>
        <dbReference type="ARBA" id="ARBA00022741"/>
    </source>
</evidence>
<evidence type="ECO:0000259" key="10">
    <source>
        <dbReference type="Pfam" id="PF13090"/>
    </source>
</evidence>
<dbReference type="Pfam" id="PF02503">
    <property type="entry name" value="PP_kinase"/>
    <property type="match status" value="1"/>
</dbReference>
<feature type="domain" description="Polyphosphate kinase N-terminal" evidence="9">
    <location>
        <begin position="8"/>
        <end position="109"/>
    </location>
</feature>
<comment type="catalytic activity">
    <reaction evidence="6 7">
        <text>[phosphate](n) + ATP = [phosphate](n+1) + ADP</text>
        <dbReference type="Rhea" id="RHEA:19573"/>
        <dbReference type="Rhea" id="RHEA-COMP:9859"/>
        <dbReference type="Rhea" id="RHEA-COMP:14280"/>
        <dbReference type="ChEBI" id="CHEBI:16838"/>
        <dbReference type="ChEBI" id="CHEBI:30616"/>
        <dbReference type="ChEBI" id="CHEBI:456216"/>
        <dbReference type="EC" id="2.7.4.1"/>
    </reaction>
</comment>
<dbReference type="InterPro" id="IPR036830">
    <property type="entry name" value="PP_kinase_middle_dom_sf"/>
</dbReference>
<dbReference type="HAMAP" id="MF_00347">
    <property type="entry name" value="Polyphosphate_kinase"/>
    <property type="match status" value="1"/>
</dbReference>
<feature type="domain" description="Polyphosphate kinase middle" evidence="8">
    <location>
        <begin position="119"/>
        <end position="305"/>
    </location>
</feature>
<dbReference type="InterPro" id="IPR041108">
    <property type="entry name" value="PP_kinase_C_1"/>
</dbReference>
<keyword evidence="2 6" id="KW-0808">Transferase</keyword>
<dbReference type="CDD" id="cd09167">
    <property type="entry name" value="PLDc_EcPPK1_C2_like"/>
    <property type="match status" value="1"/>
</dbReference>
<comment type="cofactor">
    <cofactor evidence="6">
        <name>Mg(2+)</name>
        <dbReference type="ChEBI" id="CHEBI:18420"/>
    </cofactor>
</comment>
<dbReference type="Gene3D" id="1.20.58.310">
    <property type="entry name" value="Polyphosphate kinase N-terminal domain"/>
    <property type="match status" value="1"/>
</dbReference>
<feature type="binding site" evidence="6">
    <location>
        <position position="564"/>
    </location>
    <ligand>
        <name>ATP</name>
        <dbReference type="ChEBI" id="CHEBI:30616"/>
    </ligand>
</feature>
<dbReference type="InterPro" id="IPR024953">
    <property type="entry name" value="PP_kinase_middle"/>
</dbReference>
<dbReference type="InterPro" id="IPR025198">
    <property type="entry name" value="PPK_N_dom"/>
</dbReference>
<feature type="active site" description="Phosphohistidine intermediate" evidence="6">
    <location>
        <position position="435"/>
    </location>
</feature>
<evidence type="ECO:0000259" key="9">
    <source>
        <dbReference type="Pfam" id="PF13089"/>
    </source>
</evidence>
<dbReference type="Proteomes" id="UP001595692">
    <property type="component" value="Unassembled WGS sequence"/>
</dbReference>
<name>A0ABV8CQX8_9GAMM</name>
<evidence type="ECO:0000256" key="4">
    <source>
        <dbReference type="ARBA" id="ARBA00022777"/>
    </source>
</evidence>
<keyword evidence="4 6" id="KW-0418">Kinase</keyword>
<keyword evidence="6" id="KW-0460">Magnesium</keyword>
<evidence type="ECO:0000313" key="13">
    <source>
        <dbReference type="Proteomes" id="UP001595692"/>
    </source>
</evidence>
<keyword evidence="13" id="KW-1185">Reference proteome</keyword>
<dbReference type="GO" id="GO:0008976">
    <property type="term" value="F:polyphosphate kinase activity"/>
    <property type="evidence" value="ECO:0007669"/>
    <property type="project" value="UniProtKB-EC"/>
</dbReference>
<dbReference type="SUPFAM" id="SSF143724">
    <property type="entry name" value="PHP14-like"/>
    <property type="match status" value="1"/>
</dbReference>
<comment type="similarity">
    <text evidence="6 7">Belongs to the polyphosphate kinase 1 (PPK1) family.</text>
</comment>
<feature type="binding site" evidence="6">
    <location>
        <position position="468"/>
    </location>
    <ligand>
        <name>ATP</name>
        <dbReference type="ChEBI" id="CHEBI:30616"/>
    </ligand>
</feature>
<reference evidence="13" key="1">
    <citation type="journal article" date="2019" name="Int. J. Syst. Evol. Microbiol.">
        <title>The Global Catalogue of Microorganisms (GCM) 10K type strain sequencing project: providing services to taxonomists for standard genome sequencing and annotation.</title>
        <authorList>
            <consortium name="The Broad Institute Genomics Platform"/>
            <consortium name="The Broad Institute Genome Sequencing Center for Infectious Disease"/>
            <person name="Wu L."/>
            <person name="Ma J."/>
        </authorList>
    </citation>
    <scope>NUCLEOTIDE SEQUENCE [LARGE SCALE GENOMIC DNA]</scope>
    <source>
        <strain evidence="13">CCUG 54939</strain>
    </source>
</reference>
<organism evidence="12 13">
    <name type="scientific">Pseudaeromonas sharmana</name>
    <dbReference type="NCBI Taxonomy" id="328412"/>
    <lineage>
        <taxon>Bacteria</taxon>
        <taxon>Pseudomonadati</taxon>
        <taxon>Pseudomonadota</taxon>
        <taxon>Gammaproteobacteria</taxon>
        <taxon>Aeromonadales</taxon>
        <taxon>Aeromonadaceae</taxon>
        <taxon>Pseudaeromonas</taxon>
    </lineage>
</organism>
<dbReference type="SUPFAM" id="SSF140356">
    <property type="entry name" value="PPK N-terminal domain-like"/>
    <property type="match status" value="1"/>
</dbReference>
<dbReference type="InterPro" id="IPR036832">
    <property type="entry name" value="PPK_N_dom_sf"/>
</dbReference>
<comment type="function">
    <text evidence="6 7">Catalyzes the reversible transfer of the terminal phosphate of ATP to form a long-chain polyphosphate (polyP).</text>
</comment>
<feature type="domain" description="Polyphosphate kinase C-terminal" evidence="10">
    <location>
        <begin position="503"/>
        <end position="674"/>
    </location>
</feature>
<dbReference type="Pfam" id="PF13090">
    <property type="entry name" value="PP_kinase_C"/>
    <property type="match status" value="1"/>
</dbReference>
<accession>A0ABV8CQX8</accession>